<name>A0AAW1SEK8_9CHLO</name>
<sequence length="117" mass="13263">MSFRRELWWVNPWVSLQSLRKPSTPLFTKSIVSSPQLRRTSLRASEQEEAEAAKARNPLKPEQPKEEPQLGLVGTIITWGFLAFLFAGSIFFTTARSFLPDMQPLDPNSPALMDQSD</sequence>
<feature type="transmembrane region" description="Helical" evidence="2">
    <location>
        <begin position="70"/>
        <end position="92"/>
    </location>
</feature>
<keyword evidence="2" id="KW-0812">Transmembrane</keyword>
<protein>
    <submittedName>
        <fullName evidence="3">Uncharacterized protein</fullName>
    </submittedName>
</protein>
<dbReference type="AlphaFoldDB" id="A0AAW1SEK8"/>
<evidence type="ECO:0000256" key="2">
    <source>
        <dbReference type="SAM" id="Phobius"/>
    </source>
</evidence>
<evidence type="ECO:0000256" key="1">
    <source>
        <dbReference type="SAM" id="MobiDB-lite"/>
    </source>
</evidence>
<comment type="caution">
    <text evidence="3">The sequence shown here is derived from an EMBL/GenBank/DDBJ whole genome shotgun (WGS) entry which is preliminary data.</text>
</comment>
<keyword evidence="2" id="KW-0472">Membrane</keyword>
<evidence type="ECO:0000313" key="3">
    <source>
        <dbReference type="EMBL" id="KAK9844324.1"/>
    </source>
</evidence>
<keyword evidence="4" id="KW-1185">Reference proteome</keyword>
<dbReference type="EMBL" id="JALJOS010000001">
    <property type="protein sequence ID" value="KAK9844324.1"/>
    <property type="molecule type" value="Genomic_DNA"/>
</dbReference>
<accession>A0AAW1SEK8</accession>
<proteinExistence type="predicted"/>
<keyword evidence="2" id="KW-1133">Transmembrane helix</keyword>
<gene>
    <name evidence="3" type="ORF">WJX74_000809</name>
</gene>
<organism evidence="3 4">
    <name type="scientific">Apatococcus lobatus</name>
    <dbReference type="NCBI Taxonomy" id="904363"/>
    <lineage>
        <taxon>Eukaryota</taxon>
        <taxon>Viridiplantae</taxon>
        <taxon>Chlorophyta</taxon>
        <taxon>core chlorophytes</taxon>
        <taxon>Trebouxiophyceae</taxon>
        <taxon>Chlorellales</taxon>
        <taxon>Chlorellaceae</taxon>
        <taxon>Apatococcus</taxon>
    </lineage>
</organism>
<evidence type="ECO:0000313" key="4">
    <source>
        <dbReference type="Proteomes" id="UP001438707"/>
    </source>
</evidence>
<dbReference type="Proteomes" id="UP001438707">
    <property type="component" value="Unassembled WGS sequence"/>
</dbReference>
<reference evidence="3 4" key="1">
    <citation type="journal article" date="2024" name="Nat. Commun.">
        <title>Phylogenomics reveals the evolutionary origins of lichenization in chlorophyte algae.</title>
        <authorList>
            <person name="Puginier C."/>
            <person name="Libourel C."/>
            <person name="Otte J."/>
            <person name="Skaloud P."/>
            <person name="Haon M."/>
            <person name="Grisel S."/>
            <person name="Petersen M."/>
            <person name="Berrin J.G."/>
            <person name="Delaux P.M."/>
            <person name="Dal Grande F."/>
            <person name="Keller J."/>
        </authorList>
    </citation>
    <scope>NUCLEOTIDE SEQUENCE [LARGE SCALE GENOMIC DNA]</scope>
    <source>
        <strain evidence="3 4">SAG 2145</strain>
    </source>
</reference>
<feature type="region of interest" description="Disordered" evidence="1">
    <location>
        <begin position="37"/>
        <end position="67"/>
    </location>
</feature>